<dbReference type="EMBL" id="CP139965">
    <property type="protein sequence ID" value="WQD79956.1"/>
    <property type="molecule type" value="Genomic_DNA"/>
</dbReference>
<keyword evidence="8" id="KW-0472">Membrane</keyword>
<dbReference type="InterPro" id="IPR002891">
    <property type="entry name" value="APS"/>
</dbReference>
<dbReference type="RefSeq" id="WP_114814915.1">
    <property type="nucleotide sequence ID" value="NZ_CP139965.1"/>
</dbReference>
<evidence type="ECO:0000256" key="5">
    <source>
        <dbReference type="ARBA" id="ARBA00022840"/>
    </source>
</evidence>
<comment type="similarity">
    <text evidence="6 7">Belongs to the APS kinase family.</text>
</comment>
<keyword evidence="6" id="KW-0597">Phosphoprotein</keyword>
<dbReference type="InterPro" id="IPR059117">
    <property type="entry name" value="APS_kinase_dom"/>
</dbReference>
<dbReference type="NCBIfam" id="TIGR00455">
    <property type="entry name" value="apsK"/>
    <property type="match status" value="1"/>
</dbReference>
<feature type="active site" description="Phosphoserine intermediate" evidence="6">
    <location>
        <position position="94"/>
    </location>
</feature>
<evidence type="ECO:0000256" key="2">
    <source>
        <dbReference type="ARBA" id="ARBA00012121"/>
    </source>
</evidence>
<evidence type="ECO:0000256" key="6">
    <source>
        <dbReference type="HAMAP-Rule" id="MF_00065"/>
    </source>
</evidence>
<protein>
    <recommendedName>
        <fullName evidence="2 6">Adenylyl-sulfate kinase</fullName>
        <ecNumber evidence="2 6">2.7.1.25</ecNumber>
    </recommendedName>
    <alternativeName>
        <fullName evidence="6">APS kinase</fullName>
    </alternativeName>
    <alternativeName>
        <fullName evidence="6">ATP adenosine-5'-phosphosulfate 3'-phosphotransferase</fullName>
    </alternativeName>
    <alternativeName>
        <fullName evidence="6">Adenosine-5'-phosphosulfate kinase</fullName>
    </alternativeName>
</protein>
<keyword evidence="4 6" id="KW-0547">Nucleotide-binding</keyword>
<dbReference type="NCBIfam" id="NF003013">
    <property type="entry name" value="PRK03846.1"/>
    <property type="match status" value="1"/>
</dbReference>
<organism evidence="10 11">
    <name type="scientific">Paraburkholderia kururiensis</name>
    <dbReference type="NCBI Taxonomy" id="984307"/>
    <lineage>
        <taxon>Bacteria</taxon>
        <taxon>Pseudomonadati</taxon>
        <taxon>Pseudomonadota</taxon>
        <taxon>Betaproteobacteria</taxon>
        <taxon>Burkholderiales</taxon>
        <taxon>Burkholderiaceae</taxon>
        <taxon>Paraburkholderia</taxon>
    </lineage>
</organism>
<dbReference type="PANTHER" id="PTHR42700">
    <property type="entry name" value="SULFATE ADENYLYLTRANSFERASE"/>
    <property type="match status" value="1"/>
</dbReference>
<dbReference type="GO" id="GO:0004020">
    <property type="term" value="F:adenylylsulfate kinase activity"/>
    <property type="evidence" value="ECO:0007669"/>
    <property type="project" value="UniProtKB-EC"/>
</dbReference>
<name>A0ABZ0WRT7_9BURK</name>
<accession>A0ABZ0WRT7</accession>
<keyword evidence="11" id="KW-1185">Reference proteome</keyword>
<evidence type="ECO:0000256" key="8">
    <source>
        <dbReference type="SAM" id="Phobius"/>
    </source>
</evidence>
<dbReference type="Proteomes" id="UP001325479">
    <property type="component" value="Chromosome"/>
</dbReference>
<feature type="binding site" evidence="6">
    <location>
        <begin position="20"/>
        <end position="27"/>
    </location>
    <ligand>
        <name>ATP</name>
        <dbReference type="ChEBI" id="CHEBI:30616"/>
    </ligand>
</feature>
<evidence type="ECO:0000256" key="4">
    <source>
        <dbReference type="ARBA" id="ARBA00022741"/>
    </source>
</evidence>
<dbReference type="PANTHER" id="PTHR42700:SF1">
    <property type="entry name" value="SULFATE ADENYLYLTRANSFERASE"/>
    <property type="match status" value="1"/>
</dbReference>
<keyword evidence="3 6" id="KW-0808">Transferase</keyword>
<keyword evidence="6 7" id="KW-0418">Kinase</keyword>
<dbReference type="SUPFAM" id="SSF52540">
    <property type="entry name" value="P-loop containing nucleoside triphosphate hydrolases"/>
    <property type="match status" value="1"/>
</dbReference>
<dbReference type="Gene3D" id="3.40.50.300">
    <property type="entry name" value="P-loop containing nucleotide triphosphate hydrolases"/>
    <property type="match status" value="1"/>
</dbReference>
<keyword evidence="8" id="KW-1133">Transmembrane helix</keyword>
<dbReference type="InterPro" id="IPR050512">
    <property type="entry name" value="Sulf_AdTrans/APS_kinase"/>
</dbReference>
<keyword evidence="5 6" id="KW-0067">ATP-binding</keyword>
<evidence type="ECO:0000256" key="3">
    <source>
        <dbReference type="ARBA" id="ARBA00022679"/>
    </source>
</evidence>
<keyword evidence="8" id="KW-0812">Transmembrane</keyword>
<dbReference type="CDD" id="cd02027">
    <property type="entry name" value="APSK"/>
    <property type="match status" value="1"/>
</dbReference>
<evidence type="ECO:0000256" key="1">
    <source>
        <dbReference type="ARBA" id="ARBA00001823"/>
    </source>
</evidence>
<dbReference type="HAMAP" id="MF_00065">
    <property type="entry name" value="Adenylyl_sulf_kinase"/>
    <property type="match status" value="1"/>
</dbReference>
<evidence type="ECO:0000313" key="11">
    <source>
        <dbReference type="Proteomes" id="UP001325479"/>
    </source>
</evidence>
<evidence type="ECO:0000313" key="10">
    <source>
        <dbReference type="EMBL" id="WQD79956.1"/>
    </source>
</evidence>
<feature type="domain" description="APS kinase" evidence="9">
    <location>
        <begin position="13"/>
        <end position="161"/>
    </location>
</feature>
<dbReference type="InterPro" id="IPR027417">
    <property type="entry name" value="P-loop_NTPase"/>
</dbReference>
<proteinExistence type="inferred from homology"/>
<feature type="transmembrane region" description="Helical" evidence="8">
    <location>
        <begin position="77"/>
        <end position="98"/>
    </location>
</feature>
<dbReference type="Pfam" id="PF01583">
    <property type="entry name" value="APS_kinase"/>
    <property type="match status" value="1"/>
</dbReference>
<comment type="pathway">
    <text evidence="6 7">Sulfur metabolism; hydrogen sulfide biosynthesis; sulfite from sulfate: step 2/3.</text>
</comment>
<reference evidence="10 11" key="1">
    <citation type="submission" date="2023-12" db="EMBL/GenBank/DDBJ databases">
        <title>Genome sequencing and assembly of bacterial species from a model synthetic community.</title>
        <authorList>
            <person name="Hogle S.L."/>
        </authorList>
    </citation>
    <scope>NUCLEOTIDE SEQUENCE [LARGE SCALE GENOMIC DNA]</scope>
    <source>
        <strain evidence="10 11">HAMBI 2494</strain>
    </source>
</reference>
<evidence type="ECO:0000256" key="7">
    <source>
        <dbReference type="RuleBase" id="RU004347"/>
    </source>
</evidence>
<comment type="catalytic activity">
    <reaction evidence="1 6 7">
        <text>adenosine 5'-phosphosulfate + ATP = 3'-phosphoadenylyl sulfate + ADP + H(+)</text>
        <dbReference type="Rhea" id="RHEA:24152"/>
        <dbReference type="ChEBI" id="CHEBI:15378"/>
        <dbReference type="ChEBI" id="CHEBI:30616"/>
        <dbReference type="ChEBI" id="CHEBI:58243"/>
        <dbReference type="ChEBI" id="CHEBI:58339"/>
        <dbReference type="ChEBI" id="CHEBI:456216"/>
        <dbReference type="EC" id="2.7.1.25"/>
    </reaction>
</comment>
<comment type="function">
    <text evidence="6 7">Catalyzes the synthesis of activated sulfate.</text>
</comment>
<dbReference type="EC" id="2.7.1.25" evidence="2 6"/>
<gene>
    <name evidence="6 10" type="primary">cysC</name>
    <name evidence="10" type="ORF">U0042_09890</name>
</gene>
<sequence>MQTTDWNERDTSGGVLWLTGLPGAGKSTLAQGLHRELRKQGVRSVVLDGDHLRSGLNRDLGFSCRDRFENVRRVAEVATLLADAGLIAIVALVSPLAAMRAQARQIVGQRFRELYVSAPLDVCEARDPKGLYGKARAGELPEFTGVSAPYETPVEAELTLDTANMDVATCVSNLLHYALGEFAGGAAATHVDMTRRLVLASR</sequence>
<evidence type="ECO:0000259" key="9">
    <source>
        <dbReference type="Pfam" id="PF01583"/>
    </source>
</evidence>